<evidence type="ECO:0000313" key="7">
    <source>
        <dbReference type="Proteomes" id="UP000182235"/>
    </source>
</evidence>
<dbReference type="Pfam" id="PF04116">
    <property type="entry name" value="FA_hydroxylase"/>
    <property type="match status" value="1"/>
</dbReference>
<accession>A0A1J9PLT5</accession>
<dbReference type="STRING" id="1447872.A0A1J9PLT5"/>
<dbReference type="InterPro" id="IPR050307">
    <property type="entry name" value="Sterol_Desaturase_Related"/>
</dbReference>
<dbReference type="EMBL" id="LGRN01000066">
    <property type="protein sequence ID" value="OJD17472.1"/>
    <property type="molecule type" value="Genomic_DNA"/>
</dbReference>
<keyword evidence="3" id="KW-1133">Transmembrane helix</keyword>
<dbReference type="GO" id="GO:0005506">
    <property type="term" value="F:iron ion binding"/>
    <property type="evidence" value="ECO:0007669"/>
    <property type="project" value="InterPro"/>
</dbReference>
<evidence type="ECO:0000256" key="1">
    <source>
        <dbReference type="ARBA" id="ARBA00004370"/>
    </source>
</evidence>
<dbReference type="AlphaFoldDB" id="A0A1J9PLT5"/>
<dbReference type="GO" id="GO:0016491">
    <property type="term" value="F:oxidoreductase activity"/>
    <property type="evidence" value="ECO:0007669"/>
    <property type="project" value="InterPro"/>
</dbReference>
<dbReference type="VEuPathDB" id="FungiDB:AJ78_02445"/>
<evidence type="ECO:0000313" key="6">
    <source>
        <dbReference type="EMBL" id="OJD17472.1"/>
    </source>
</evidence>
<dbReference type="GO" id="GO:0008610">
    <property type="term" value="P:lipid biosynthetic process"/>
    <property type="evidence" value="ECO:0007669"/>
    <property type="project" value="InterPro"/>
</dbReference>
<comment type="subcellular location">
    <subcellularLocation>
        <location evidence="1">Membrane</location>
    </subcellularLocation>
</comment>
<reference evidence="6 7" key="1">
    <citation type="submission" date="2015-07" db="EMBL/GenBank/DDBJ databases">
        <title>Emmonsia species relationships and genome sequence.</title>
        <authorList>
            <consortium name="The Broad Institute Genomics Platform"/>
            <person name="Cuomo C.A."/>
            <person name="Munoz J.F."/>
            <person name="Imamovic A."/>
            <person name="Priest M.E."/>
            <person name="Young S."/>
            <person name="Clay O.K."/>
            <person name="McEwen J.G."/>
        </authorList>
    </citation>
    <scope>NUCLEOTIDE SEQUENCE [LARGE SCALE GENOMIC DNA]</scope>
    <source>
        <strain evidence="6 7">UAMH 9510</strain>
    </source>
</reference>
<evidence type="ECO:0000259" key="5">
    <source>
        <dbReference type="Pfam" id="PF04116"/>
    </source>
</evidence>
<comment type="caution">
    <text evidence="6">The sequence shown here is derived from an EMBL/GenBank/DDBJ whole genome shotgun (WGS) entry which is preliminary data.</text>
</comment>
<name>A0A1J9PLT5_9EURO</name>
<keyword evidence="2" id="KW-0812">Transmembrane</keyword>
<dbReference type="PANTHER" id="PTHR11863">
    <property type="entry name" value="STEROL DESATURASE"/>
    <property type="match status" value="1"/>
</dbReference>
<gene>
    <name evidence="6" type="ORF">AJ78_02445</name>
</gene>
<keyword evidence="4" id="KW-0472">Membrane</keyword>
<protein>
    <recommendedName>
        <fullName evidence="5">Fatty acid hydroxylase domain-containing protein</fullName>
    </recommendedName>
</protein>
<evidence type="ECO:0000256" key="4">
    <source>
        <dbReference type="ARBA" id="ARBA00023136"/>
    </source>
</evidence>
<evidence type="ECO:0000256" key="2">
    <source>
        <dbReference type="ARBA" id="ARBA00022692"/>
    </source>
</evidence>
<keyword evidence="7" id="KW-1185">Reference proteome</keyword>
<dbReference type="Proteomes" id="UP000182235">
    <property type="component" value="Unassembled WGS sequence"/>
</dbReference>
<feature type="domain" description="Fatty acid hydroxylase" evidence="5">
    <location>
        <begin position="124"/>
        <end position="244"/>
    </location>
</feature>
<sequence length="258" mass="29184">MAAMSSSLSSLTTLWPQIATSYPPGLIEVTITILAQILGFWLPCTLYLLVDLAFPAFSSKHKLQSSRRQPSWSAISHCFQRVLTANLLSTCLHIALSYATNFQLALFTISPTYPTPRQLISDFIYALLSRELLFYTAHRALHHPKLYPRFHKQHHSFTAPVALAAQYAHPLEHMLANVMPIVLPLALRRAHILSFALFLTTMLVETASVHSGYDFAGARKHDLHHEKFRVNYGALGLMDWVFGTDVLGWDRKQEKKES</sequence>
<evidence type="ECO:0000256" key="3">
    <source>
        <dbReference type="ARBA" id="ARBA00022989"/>
    </source>
</evidence>
<organism evidence="6 7">
    <name type="scientific">Emergomyces pasteurianus Ep9510</name>
    <dbReference type="NCBI Taxonomy" id="1447872"/>
    <lineage>
        <taxon>Eukaryota</taxon>
        <taxon>Fungi</taxon>
        <taxon>Dikarya</taxon>
        <taxon>Ascomycota</taxon>
        <taxon>Pezizomycotina</taxon>
        <taxon>Eurotiomycetes</taxon>
        <taxon>Eurotiomycetidae</taxon>
        <taxon>Onygenales</taxon>
        <taxon>Ajellomycetaceae</taxon>
        <taxon>Emergomyces</taxon>
    </lineage>
</organism>
<dbReference type="InterPro" id="IPR006694">
    <property type="entry name" value="Fatty_acid_hydroxylase"/>
</dbReference>
<proteinExistence type="predicted"/>
<dbReference type="GO" id="GO:0016020">
    <property type="term" value="C:membrane"/>
    <property type="evidence" value="ECO:0007669"/>
    <property type="project" value="UniProtKB-SubCell"/>
</dbReference>
<dbReference type="OrthoDB" id="408954at2759"/>